<dbReference type="InterPro" id="IPR017900">
    <property type="entry name" value="4Fe4S_Fe_S_CS"/>
</dbReference>
<feature type="domain" description="4Fe-4S ferredoxin-type" evidence="5">
    <location>
        <begin position="1"/>
        <end position="26"/>
    </location>
</feature>
<keyword evidence="3" id="KW-0408">Iron</keyword>
<dbReference type="SUPFAM" id="SSF54862">
    <property type="entry name" value="4Fe-4S ferredoxins"/>
    <property type="match status" value="1"/>
</dbReference>
<protein>
    <submittedName>
        <fullName evidence="6">4Fe-4S dicluster domain-containing protein</fullName>
    </submittedName>
</protein>
<evidence type="ECO:0000313" key="7">
    <source>
        <dbReference type="Proteomes" id="UP000184076"/>
    </source>
</evidence>
<dbReference type="Pfam" id="PF13247">
    <property type="entry name" value="Fer4_11"/>
    <property type="match status" value="1"/>
</dbReference>
<dbReference type="InterPro" id="IPR017896">
    <property type="entry name" value="4Fe4S_Fe-S-bd"/>
</dbReference>
<dbReference type="AlphaFoldDB" id="A0A1M5IQD6"/>
<organism evidence="6 7">
    <name type="scientific">Desulfacinum infernum DSM 9756</name>
    <dbReference type="NCBI Taxonomy" id="1121391"/>
    <lineage>
        <taxon>Bacteria</taxon>
        <taxon>Pseudomonadati</taxon>
        <taxon>Thermodesulfobacteriota</taxon>
        <taxon>Syntrophobacteria</taxon>
        <taxon>Syntrophobacterales</taxon>
        <taxon>Syntrophobacteraceae</taxon>
        <taxon>Desulfacinum</taxon>
    </lineage>
</organism>
<keyword evidence="1" id="KW-0004">4Fe-4S</keyword>
<gene>
    <name evidence="6" type="ORF">SAMN02745206_03654</name>
</gene>
<name>A0A1M5IQD6_9BACT</name>
<dbReference type="Gene3D" id="3.30.70.20">
    <property type="match status" value="2"/>
</dbReference>
<dbReference type="STRING" id="1121391.SAMN02745206_03654"/>
<evidence type="ECO:0000256" key="2">
    <source>
        <dbReference type="ARBA" id="ARBA00022723"/>
    </source>
</evidence>
<keyword evidence="4" id="KW-0411">Iron-sulfur</keyword>
<dbReference type="PANTHER" id="PTHR43177">
    <property type="entry name" value="PROTEIN NRFC"/>
    <property type="match status" value="1"/>
</dbReference>
<dbReference type="EMBL" id="FQVB01000059">
    <property type="protein sequence ID" value="SHG30554.1"/>
    <property type="molecule type" value="Genomic_DNA"/>
</dbReference>
<dbReference type="GO" id="GO:0051539">
    <property type="term" value="F:4 iron, 4 sulfur cluster binding"/>
    <property type="evidence" value="ECO:0007669"/>
    <property type="project" value="UniProtKB-KW"/>
</dbReference>
<dbReference type="GO" id="GO:0046872">
    <property type="term" value="F:metal ion binding"/>
    <property type="evidence" value="ECO:0007669"/>
    <property type="project" value="UniProtKB-KW"/>
</dbReference>
<evidence type="ECO:0000256" key="1">
    <source>
        <dbReference type="ARBA" id="ARBA00022485"/>
    </source>
</evidence>
<dbReference type="Proteomes" id="UP000184076">
    <property type="component" value="Unassembled WGS sequence"/>
</dbReference>
<dbReference type="PROSITE" id="PS51379">
    <property type="entry name" value="4FE4S_FER_2"/>
    <property type="match status" value="1"/>
</dbReference>
<evidence type="ECO:0000256" key="4">
    <source>
        <dbReference type="ARBA" id="ARBA00023014"/>
    </source>
</evidence>
<reference evidence="7" key="1">
    <citation type="submission" date="2016-11" db="EMBL/GenBank/DDBJ databases">
        <authorList>
            <person name="Varghese N."/>
            <person name="Submissions S."/>
        </authorList>
    </citation>
    <scope>NUCLEOTIDE SEQUENCE [LARGE SCALE GENOMIC DNA]</scope>
    <source>
        <strain evidence="7">DSM 9756</strain>
    </source>
</reference>
<sequence length="114" mass="13000">MDREVCVGCRICVVACPYGSRFPNPITHTADKCDFCYHRITKGLQPACVDACTGRARIFGDLNDPESEIARYLEKHPTQRLRADLDTRPKVHYVHADESIMGPDYTRLMERRAS</sequence>
<evidence type="ECO:0000313" key="6">
    <source>
        <dbReference type="EMBL" id="SHG30554.1"/>
    </source>
</evidence>
<keyword evidence="2" id="KW-0479">Metal-binding</keyword>
<accession>A0A1M5IQD6</accession>
<evidence type="ECO:0000256" key="3">
    <source>
        <dbReference type="ARBA" id="ARBA00023004"/>
    </source>
</evidence>
<dbReference type="PROSITE" id="PS00198">
    <property type="entry name" value="4FE4S_FER_1"/>
    <property type="match status" value="1"/>
</dbReference>
<evidence type="ECO:0000259" key="5">
    <source>
        <dbReference type="PROSITE" id="PS51379"/>
    </source>
</evidence>
<proteinExistence type="predicted"/>
<dbReference type="InterPro" id="IPR050954">
    <property type="entry name" value="ET_IronSulfur_Cluster-Binding"/>
</dbReference>
<keyword evidence="7" id="KW-1185">Reference proteome</keyword>
<dbReference type="PANTHER" id="PTHR43177:SF3">
    <property type="entry name" value="PROTEIN NRFC HOMOLOG"/>
    <property type="match status" value="1"/>
</dbReference>